<protein>
    <submittedName>
        <fullName evidence="3">Uncharacterized protein</fullName>
    </submittedName>
</protein>
<feature type="transmembrane region" description="Helical" evidence="2">
    <location>
        <begin position="21"/>
        <end position="43"/>
    </location>
</feature>
<organism evidence="3 4">
    <name type="scientific">Orchesella dallaii</name>
    <dbReference type="NCBI Taxonomy" id="48710"/>
    <lineage>
        <taxon>Eukaryota</taxon>
        <taxon>Metazoa</taxon>
        <taxon>Ecdysozoa</taxon>
        <taxon>Arthropoda</taxon>
        <taxon>Hexapoda</taxon>
        <taxon>Collembola</taxon>
        <taxon>Entomobryomorpha</taxon>
        <taxon>Entomobryoidea</taxon>
        <taxon>Orchesellidae</taxon>
        <taxon>Orchesellinae</taxon>
        <taxon>Orchesella</taxon>
    </lineage>
</organism>
<name>A0ABP1RT89_9HEXA</name>
<dbReference type="Proteomes" id="UP001642540">
    <property type="component" value="Unassembled WGS sequence"/>
</dbReference>
<feature type="transmembrane region" description="Helical" evidence="2">
    <location>
        <begin position="164"/>
        <end position="181"/>
    </location>
</feature>
<evidence type="ECO:0000256" key="1">
    <source>
        <dbReference type="SAM" id="MobiDB-lite"/>
    </source>
</evidence>
<dbReference type="EMBL" id="CAXLJM020000107">
    <property type="protein sequence ID" value="CAL8135218.1"/>
    <property type="molecule type" value="Genomic_DNA"/>
</dbReference>
<keyword evidence="2" id="KW-0472">Membrane</keyword>
<evidence type="ECO:0000256" key="2">
    <source>
        <dbReference type="SAM" id="Phobius"/>
    </source>
</evidence>
<keyword evidence="4" id="KW-1185">Reference proteome</keyword>
<proteinExistence type="predicted"/>
<sequence>MIQTISHCPLLYNPYKYRERWLLVILAHLIWLIMGFISPLIGFDVMLASDWSPPWLLRSYVARAKYVFFLHDNLTLSQVRPLLSDITPGETILGILQVFINGSHDMQTRIIISGFGICCITIWCSVKNFEKVISVSKRNDEKKMLEIHRQFNTLRRLCDSINTVWYLLCYWYILDITVWLATDLDKALRTKDWFVKAHMIFFMFYDGVVITLSAESFRKMHSFRQWILKGDGERDEDNWQIYKRSRKEIKFLLQEVSEATIGVGSAGFYHIDYAFLGQSKHPTILQRQKKPTHSLSSNNRPNSKFPTSNISSFPLCIPIKKISKSDEEKTGQTTTPFLPSHLRSQRKGENEKRGESKLAGNSYGYVCFDLVQIESFVIQIPDSISEPKPNNIPYPDHHITSHQHSQHSSIIPCRYKRKGCLLFAKELSPTYHLLPFPEKTTFLSLFLCNSSLLALISHAHHHDFVEKAHKLFFTAQGCPIWPKLSAAPATIASNRNPPPSTSTPLQNQQDQS</sequence>
<reference evidence="3 4" key="1">
    <citation type="submission" date="2024-08" db="EMBL/GenBank/DDBJ databases">
        <authorList>
            <person name="Cucini C."/>
            <person name="Frati F."/>
        </authorList>
    </citation>
    <scope>NUCLEOTIDE SEQUENCE [LARGE SCALE GENOMIC DNA]</scope>
</reference>
<keyword evidence="2" id="KW-0812">Transmembrane</keyword>
<feature type="region of interest" description="Disordered" evidence="1">
    <location>
        <begin position="286"/>
        <end position="307"/>
    </location>
</feature>
<feature type="transmembrane region" description="Helical" evidence="2">
    <location>
        <begin position="193"/>
        <end position="214"/>
    </location>
</feature>
<keyword evidence="2" id="KW-1133">Transmembrane helix</keyword>
<feature type="region of interest" description="Disordered" evidence="1">
    <location>
        <begin position="491"/>
        <end position="512"/>
    </location>
</feature>
<comment type="caution">
    <text evidence="3">The sequence shown here is derived from an EMBL/GenBank/DDBJ whole genome shotgun (WGS) entry which is preliminary data.</text>
</comment>
<feature type="region of interest" description="Disordered" evidence="1">
    <location>
        <begin position="324"/>
        <end position="356"/>
    </location>
</feature>
<gene>
    <name evidence="3" type="ORF">ODALV1_LOCUS25882</name>
</gene>
<feature type="transmembrane region" description="Helical" evidence="2">
    <location>
        <begin position="110"/>
        <end position="129"/>
    </location>
</feature>
<evidence type="ECO:0000313" key="4">
    <source>
        <dbReference type="Proteomes" id="UP001642540"/>
    </source>
</evidence>
<accession>A0ABP1RT89</accession>
<feature type="compositionally biased region" description="Basic and acidic residues" evidence="1">
    <location>
        <begin position="346"/>
        <end position="356"/>
    </location>
</feature>
<evidence type="ECO:0000313" key="3">
    <source>
        <dbReference type="EMBL" id="CAL8135218.1"/>
    </source>
</evidence>
<feature type="compositionally biased region" description="Polar residues" evidence="1">
    <location>
        <begin position="293"/>
        <end position="307"/>
    </location>
</feature>